<reference evidence="5 6" key="1">
    <citation type="submission" date="2014-04" db="EMBL/GenBank/DDBJ databases">
        <authorList>
            <consortium name="DOE Joint Genome Institute"/>
            <person name="Kuo A."/>
            <person name="Tarkka M."/>
            <person name="Buscot F."/>
            <person name="Kohler A."/>
            <person name="Nagy L.G."/>
            <person name="Floudas D."/>
            <person name="Copeland A."/>
            <person name="Barry K.W."/>
            <person name="Cichocki N."/>
            <person name="Veneault-Fourrey C."/>
            <person name="LaButti K."/>
            <person name="Lindquist E.A."/>
            <person name="Lipzen A."/>
            <person name="Lundell T."/>
            <person name="Morin E."/>
            <person name="Murat C."/>
            <person name="Sun H."/>
            <person name="Tunlid A."/>
            <person name="Henrissat B."/>
            <person name="Grigoriev I.V."/>
            <person name="Hibbett D.S."/>
            <person name="Martin F."/>
            <person name="Nordberg H.P."/>
            <person name="Cantor M.N."/>
            <person name="Hua S.X."/>
        </authorList>
    </citation>
    <scope>NUCLEOTIDE SEQUENCE [LARGE SCALE GENOMIC DNA]</scope>
    <source>
        <strain evidence="5 6">F 1598</strain>
    </source>
</reference>
<dbReference type="Pfam" id="PF00400">
    <property type="entry name" value="WD40"/>
    <property type="match status" value="10"/>
</dbReference>
<name>A0A0C3FWP5_PILCF</name>
<evidence type="ECO:0000313" key="5">
    <source>
        <dbReference type="EMBL" id="KIM82886.1"/>
    </source>
</evidence>
<dbReference type="SMART" id="SM00320">
    <property type="entry name" value="WD40"/>
    <property type="match status" value="11"/>
</dbReference>
<sequence>HPYANFAWQLTSSLYKIERDQNLIDLVMTMDDVCSFVDEIQLIPNKLERLTDIIADILKQTVECAIFIREYTGHGFTARVVKQTFSNTGQAIKDLTYHLNALKQSFDTGIALQTVFVSTRAQEEVEKLVKIENLKHLNYVQMNASSRPECLPDTRQDLLKSMADWLTTPSPGQNIFWLHGVAGSGKSTISTTLAEYFRALGWLGAFLFFDRNNPSSSEPAAVVPTLCYKLASFDPTIRAAVCAQIECDPSITEASLRVQFTKLLCEPLSSLAVLHDKGPVIIVLDAFDECGNASSRRDLLALLAYDLAKFPPTFRFLITSRREPDIEAAFSRCSNIVTRELDIMNDANVSDISLYLHHHLSSYQGHPIFQLASDWPGEEKIEALTQSSAGLFIWASTAIKFIAEGLHPEQQLNVLLHPHPGEAESALDALYSTALHTSGNWDRDGFATDFCAVLGVIVTAGKPLSDITLDHVLGLDGHRSSTFILSRLHCLIQWTQGQAAKPLHVSFADYLTDVHRCGNQPWFIDVSAHHELLALGCFQIMKAGLKFNICNLETSYVSNDNIHDLNGRIQNHIPDHLAYACHFWADHLQKTKFTPRVLSNIDDFLSHQLLFWLEVLSLLKEVHIASPALLSTADWAQNHNEEIMRTAMDANRFVTTFRYPITESVPHIYTSAVPFSPTESRISRQFKSHIFHCVSIAVGTVIEWPTILNFIEGHTGIVWSVAFSPDGQQIVSGSDDQTVRVWDAKTGELAAGPFEGHTGAVCSVVFSPDGQQIVSGSTDQTVRVWDAKTGEVAARPFEGHTGSIVSVAFSSDGQQIVSGSNDQTVRVWDAKTGELAAGPFEGHTGPVRSVAFSPDGQQIVSGSHDQTVRMWDAKTGEVAAGPFKGHTDAVGSVAFSPDGQQIVSGSYDRTVQVWNAKTGELAAGLFEGHTGAVVSVAFSLNGQQIVSGSNDQTVRVWDAKTGELAAGPFEGHTDQTVRVWDAKTGEAAAGPFEGHTNAVMSVAFSPDGQQIVSGSNDQTVQVWDAKTGEVAAGPFEGHTGPVILLPSLLMASKLYQAQMIRQCECGMPRLQIVSGSLDQTVQVWDAKTGEAAAGPFKGHTDVVWAVAFSPDGQQIVSGSEDQTVRVWNANNGEVAAGPFERHTGTVWSVAFSPDGQQIVSGSTDLTVRVWDAKTGEIVAGPFEGHTGPVCSVVFSPDGQQIVSGSNDQTVLVWDAKTGKVAAGPFEGHTIHDASPAILLKDTAASYMHAHQQPDFVETYNNARLVHGWVQNKNSQLLFWLPPYYRRGLYAPNVTAVMGKHKTKLDFSTFVHGTSWTQCYSNPPSNV</sequence>
<feature type="repeat" description="WD" evidence="3">
    <location>
        <begin position="754"/>
        <end position="795"/>
    </location>
</feature>
<dbReference type="InterPro" id="IPR036322">
    <property type="entry name" value="WD40_repeat_dom_sf"/>
</dbReference>
<dbReference type="Gene3D" id="3.40.50.300">
    <property type="entry name" value="P-loop containing nucleotide triphosphate hydrolases"/>
    <property type="match status" value="1"/>
</dbReference>
<feature type="repeat" description="WD" evidence="3">
    <location>
        <begin position="797"/>
        <end position="838"/>
    </location>
</feature>
<dbReference type="PRINTS" id="PR00320">
    <property type="entry name" value="GPROTEINBRPT"/>
</dbReference>
<dbReference type="Gene3D" id="2.130.10.10">
    <property type="entry name" value="YVTN repeat-like/Quinoprotein amine dehydrogenase"/>
    <property type="match status" value="4"/>
</dbReference>
<dbReference type="Proteomes" id="UP000054166">
    <property type="component" value="Unassembled WGS sequence"/>
</dbReference>
<feature type="repeat" description="WD" evidence="3">
    <location>
        <begin position="926"/>
        <end position="967"/>
    </location>
</feature>
<evidence type="ECO:0000313" key="6">
    <source>
        <dbReference type="Proteomes" id="UP000054166"/>
    </source>
</evidence>
<proteinExistence type="predicted"/>
<keyword evidence="2" id="KW-0677">Repeat</keyword>
<keyword evidence="1 3" id="KW-0853">WD repeat</keyword>
<feature type="repeat" description="WD" evidence="3">
    <location>
        <begin position="883"/>
        <end position="924"/>
    </location>
</feature>
<dbReference type="STRING" id="765440.A0A0C3FWP5"/>
<feature type="repeat" description="WD" evidence="3">
    <location>
        <begin position="1096"/>
        <end position="1137"/>
    </location>
</feature>
<feature type="repeat" description="WD" evidence="3">
    <location>
        <begin position="1182"/>
        <end position="1223"/>
    </location>
</feature>
<evidence type="ECO:0000256" key="2">
    <source>
        <dbReference type="ARBA" id="ARBA00022737"/>
    </source>
</evidence>
<dbReference type="InParanoid" id="A0A0C3FWP5"/>
<evidence type="ECO:0000259" key="4">
    <source>
        <dbReference type="Pfam" id="PF24883"/>
    </source>
</evidence>
<dbReference type="PROSITE" id="PS50294">
    <property type="entry name" value="WD_REPEATS_REGION"/>
    <property type="match status" value="10"/>
</dbReference>
<dbReference type="Pfam" id="PF24883">
    <property type="entry name" value="NPHP3_N"/>
    <property type="match status" value="1"/>
</dbReference>
<dbReference type="OrthoDB" id="163438at2759"/>
<accession>A0A0C3FWP5</accession>
<evidence type="ECO:0000256" key="3">
    <source>
        <dbReference type="PROSITE-ProRule" id="PRU00221"/>
    </source>
</evidence>
<protein>
    <recommendedName>
        <fullName evidence="4">Nephrocystin 3-like N-terminal domain-containing protein</fullName>
    </recommendedName>
</protein>
<dbReference type="HOGENOM" id="CLU_000288_6_3_1"/>
<dbReference type="PROSITE" id="PS00678">
    <property type="entry name" value="WD_REPEATS_1"/>
    <property type="match status" value="10"/>
</dbReference>
<gene>
    <name evidence="5" type="ORF">PILCRDRAFT_70223</name>
</gene>
<feature type="repeat" description="WD" evidence="3">
    <location>
        <begin position="1072"/>
        <end position="1094"/>
    </location>
</feature>
<keyword evidence="6" id="KW-1185">Reference proteome</keyword>
<feature type="repeat" description="WD" evidence="3">
    <location>
        <begin position="840"/>
        <end position="881"/>
    </location>
</feature>
<dbReference type="EMBL" id="KN832993">
    <property type="protein sequence ID" value="KIM82886.1"/>
    <property type="molecule type" value="Genomic_DNA"/>
</dbReference>
<dbReference type="PROSITE" id="PS50082">
    <property type="entry name" value="WD_REPEATS_2"/>
    <property type="match status" value="11"/>
</dbReference>
<feature type="non-terminal residue" evidence="5">
    <location>
        <position position="1"/>
    </location>
</feature>
<dbReference type="InterPro" id="IPR001680">
    <property type="entry name" value="WD40_rpt"/>
</dbReference>
<dbReference type="PANTHER" id="PTHR44129">
    <property type="entry name" value="WD REPEAT-CONTAINING PROTEIN POP1"/>
    <property type="match status" value="1"/>
</dbReference>
<dbReference type="SUPFAM" id="SSF50978">
    <property type="entry name" value="WD40 repeat-like"/>
    <property type="match status" value="2"/>
</dbReference>
<feature type="repeat" description="WD" evidence="3">
    <location>
        <begin position="992"/>
        <end position="1033"/>
    </location>
</feature>
<dbReference type="InterPro" id="IPR056884">
    <property type="entry name" value="NPHP3-like_N"/>
</dbReference>
<dbReference type="InterPro" id="IPR020472">
    <property type="entry name" value="WD40_PAC1"/>
</dbReference>
<reference evidence="6" key="2">
    <citation type="submission" date="2015-01" db="EMBL/GenBank/DDBJ databases">
        <title>Evolutionary Origins and Diversification of the Mycorrhizal Mutualists.</title>
        <authorList>
            <consortium name="DOE Joint Genome Institute"/>
            <consortium name="Mycorrhizal Genomics Consortium"/>
            <person name="Kohler A."/>
            <person name="Kuo A."/>
            <person name="Nagy L.G."/>
            <person name="Floudas D."/>
            <person name="Copeland A."/>
            <person name="Barry K.W."/>
            <person name="Cichocki N."/>
            <person name="Veneault-Fourrey C."/>
            <person name="LaButti K."/>
            <person name="Lindquist E.A."/>
            <person name="Lipzen A."/>
            <person name="Lundell T."/>
            <person name="Morin E."/>
            <person name="Murat C."/>
            <person name="Riley R."/>
            <person name="Ohm R."/>
            <person name="Sun H."/>
            <person name="Tunlid A."/>
            <person name="Henrissat B."/>
            <person name="Grigoriev I.V."/>
            <person name="Hibbett D.S."/>
            <person name="Martin F."/>
        </authorList>
    </citation>
    <scope>NUCLEOTIDE SEQUENCE [LARGE SCALE GENOMIC DNA]</scope>
    <source>
        <strain evidence="6">F 1598</strain>
    </source>
</reference>
<dbReference type="SUPFAM" id="SSF52540">
    <property type="entry name" value="P-loop containing nucleoside triphosphate hydrolases"/>
    <property type="match status" value="1"/>
</dbReference>
<organism evidence="5 6">
    <name type="scientific">Piloderma croceum (strain F 1598)</name>
    <dbReference type="NCBI Taxonomy" id="765440"/>
    <lineage>
        <taxon>Eukaryota</taxon>
        <taxon>Fungi</taxon>
        <taxon>Dikarya</taxon>
        <taxon>Basidiomycota</taxon>
        <taxon>Agaricomycotina</taxon>
        <taxon>Agaricomycetes</taxon>
        <taxon>Agaricomycetidae</taxon>
        <taxon>Atheliales</taxon>
        <taxon>Atheliaceae</taxon>
        <taxon>Piloderma</taxon>
    </lineage>
</organism>
<dbReference type="InterPro" id="IPR027417">
    <property type="entry name" value="P-loop_NTPase"/>
</dbReference>
<dbReference type="InterPro" id="IPR015943">
    <property type="entry name" value="WD40/YVTN_repeat-like_dom_sf"/>
</dbReference>
<evidence type="ECO:0000256" key="1">
    <source>
        <dbReference type="ARBA" id="ARBA00022574"/>
    </source>
</evidence>
<dbReference type="InterPro" id="IPR050349">
    <property type="entry name" value="WD_LIS1/nudF_dynein_reg"/>
</dbReference>
<feature type="repeat" description="WD" evidence="3">
    <location>
        <begin position="1139"/>
        <end position="1180"/>
    </location>
</feature>
<dbReference type="InterPro" id="IPR019775">
    <property type="entry name" value="WD40_repeat_CS"/>
</dbReference>
<feature type="domain" description="Nephrocystin 3-like N-terminal" evidence="4">
    <location>
        <begin position="156"/>
        <end position="321"/>
    </location>
</feature>
<feature type="repeat" description="WD" evidence="3">
    <location>
        <begin position="711"/>
        <end position="752"/>
    </location>
</feature>
<dbReference type="CDD" id="cd00200">
    <property type="entry name" value="WD40"/>
    <property type="match status" value="2"/>
</dbReference>